<dbReference type="WBParaSite" id="ACRNAN_Path_1321.g5193.t1">
    <property type="protein sequence ID" value="ACRNAN_Path_1321.g5193.t1"/>
    <property type="gene ID" value="ACRNAN_Path_1321.g5193"/>
</dbReference>
<feature type="disulfide bond" evidence="8">
    <location>
        <begin position="318"/>
        <end position="330"/>
    </location>
</feature>
<dbReference type="InterPro" id="IPR000034">
    <property type="entry name" value="Laminin_IV"/>
</dbReference>
<feature type="coiled-coil region" evidence="9">
    <location>
        <begin position="1425"/>
        <end position="1526"/>
    </location>
</feature>
<dbReference type="FunFam" id="2.10.25.10:FF:000242">
    <property type="entry name" value="Laminin subunit alpha 1"/>
    <property type="match status" value="1"/>
</dbReference>
<dbReference type="Pfam" id="PF00053">
    <property type="entry name" value="EGF_laminin"/>
    <property type="match status" value="10"/>
</dbReference>
<dbReference type="SMART" id="SM00181">
    <property type="entry name" value="EGF"/>
    <property type="match status" value="5"/>
</dbReference>
<dbReference type="GO" id="GO:0009888">
    <property type="term" value="P:tissue development"/>
    <property type="evidence" value="ECO:0007669"/>
    <property type="project" value="TreeGrafter"/>
</dbReference>
<feature type="coiled-coil region" evidence="9">
    <location>
        <begin position="1230"/>
        <end position="1274"/>
    </location>
</feature>
<evidence type="ECO:0000256" key="2">
    <source>
        <dbReference type="ARBA" id="ARBA00022525"/>
    </source>
</evidence>
<comment type="subcellular location">
    <subcellularLocation>
        <location evidence="1">Secreted</location>
    </subcellularLocation>
</comment>
<dbReference type="Gene3D" id="2.10.25.10">
    <property type="entry name" value="Laminin"/>
    <property type="match status" value="9"/>
</dbReference>
<dbReference type="GO" id="GO:0005576">
    <property type="term" value="C:extracellular region"/>
    <property type="evidence" value="ECO:0007669"/>
    <property type="project" value="UniProtKB-SubCell"/>
</dbReference>
<feature type="domain" description="Laminin EGF-like" evidence="10">
    <location>
        <begin position="861"/>
        <end position="908"/>
    </location>
</feature>
<feature type="disulfide bond" evidence="8">
    <location>
        <begin position="338"/>
        <end position="347"/>
    </location>
</feature>
<reference evidence="14" key="1">
    <citation type="submission" date="2022-11" db="UniProtKB">
        <authorList>
            <consortium name="WormBaseParasite"/>
        </authorList>
    </citation>
    <scope>IDENTIFICATION</scope>
</reference>
<feature type="coiled-coil region" evidence="9">
    <location>
        <begin position="1107"/>
        <end position="1137"/>
    </location>
</feature>
<feature type="domain" description="Laminin EGF-like" evidence="10">
    <location>
        <begin position="318"/>
        <end position="364"/>
    </location>
</feature>
<dbReference type="SMART" id="SM00281">
    <property type="entry name" value="LamB"/>
    <property type="match status" value="1"/>
</dbReference>
<evidence type="ECO:0000256" key="1">
    <source>
        <dbReference type="ARBA" id="ARBA00004613"/>
    </source>
</evidence>
<dbReference type="PANTHER" id="PTHR10574:SF435">
    <property type="entry name" value="LAMININ SUBUNIT GAMMA-1"/>
    <property type="match status" value="1"/>
</dbReference>
<dbReference type="Pfam" id="PF24973">
    <property type="entry name" value="EGF_LMN_ATRN"/>
    <property type="match status" value="1"/>
</dbReference>
<feature type="domain" description="Laminin EGF-like" evidence="10">
    <location>
        <begin position="805"/>
        <end position="860"/>
    </location>
</feature>
<keyword evidence="7 8" id="KW-0424">Laminin EGF-like domain</keyword>
<dbReference type="FunFam" id="2.10.25.10:FF:000090">
    <property type="entry name" value="laminin subunit alpha"/>
    <property type="match status" value="1"/>
</dbReference>
<keyword evidence="13" id="KW-1185">Reference proteome</keyword>
<dbReference type="InterPro" id="IPR002049">
    <property type="entry name" value="LE_dom"/>
</dbReference>
<dbReference type="PANTHER" id="PTHR10574">
    <property type="entry name" value="NETRIN/LAMININ-RELATED"/>
    <property type="match status" value="1"/>
</dbReference>
<dbReference type="CDD" id="cd00055">
    <property type="entry name" value="EGF_Lam"/>
    <property type="match status" value="10"/>
</dbReference>
<feature type="domain" description="Laminin EGF-like" evidence="10">
    <location>
        <begin position="651"/>
        <end position="699"/>
    </location>
</feature>
<dbReference type="SMART" id="SM00136">
    <property type="entry name" value="LamNT"/>
    <property type="match status" value="1"/>
</dbReference>
<dbReference type="PROSITE" id="PS51115">
    <property type="entry name" value="LAMININ_IVA"/>
    <property type="match status" value="1"/>
</dbReference>
<evidence type="ECO:0000256" key="3">
    <source>
        <dbReference type="ARBA" id="ARBA00022729"/>
    </source>
</evidence>
<dbReference type="PROSITE" id="PS51117">
    <property type="entry name" value="LAMININ_NTER"/>
    <property type="match status" value="1"/>
</dbReference>
<dbReference type="SMART" id="SM00180">
    <property type="entry name" value="EGF_Lam"/>
    <property type="match status" value="10"/>
</dbReference>
<dbReference type="InterPro" id="IPR008211">
    <property type="entry name" value="Laminin_N"/>
</dbReference>
<evidence type="ECO:0000256" key="7">
    <source>
        <dbReference type="ARBA" id="ARBA00023292"/>
    </source>
</evidence>
<dbReference type="FunFam" id="2.10.25.10:FF:000580">
    <property type="entry name" value="Wing blister, isoform B"/>
    <property type="match status" value="1"/>
</dbReference>
<dbReference type="FunFam" id="2.10.25.10:FF:000067">
    <property type="entry name" value="Laminin subunit gamma 1"/>
    <property type="match status" value="2"/>
</dbReference>
<feature type="domain" description="Laminin N-terminal" evidence="12">
    <location>
        <begin position="1"/>
        <end position="202"/>
    </location>
</feature>
<feature type="disulfide bond" evidence="8">
    <location>
        <begin position="930"/>
        <end position="939"/>
    </location>
</feature>
<keyword evidence="4" id="KW-0677">Repeat</keyword>
<keyword evidence="2" id="KW-0964">Secreted</keyword>
<evidence type="ECO:0000256" key="6">
    <source>
        <dbReference type="ARBA" id="ARBA00023180"/>
    </source>
</evidence>
<organism evidence="13 14">
    <name type="scientific">Acrobeloides nanus</name>
    <dbReference type="NCBI Taxonomy" id="290746"/>
    <lineage>
        <taxon>Eukaryota</taxon>
        <taxon>Metazoa</taxon>
        <taxon>Ecdysozoa</taxon>
        <taxon>Nematoda</taxon>
        <taxon>Chromadorea</taxon>
        <taxon>Rhabditida</taxon>
        <taxon>Tylenchina</taxon>
        <taxon>Cephalobomorpha</taxon>
        <taxon>Cephaloboidea</taxon>
        <taxon>Cephalobidae</taxon>
        <taxon>Acrobeloides</taxon>
    </lineage>
</organism>
<comment type="caution">
    <text evidence="8">Lacks conserved residue(s) required for the propagation of feature annotation.</text>
</comment>
<keyword evidence="3" id="KW-0732">Signal</keyword>
<feature type="domain" description="Laminin EGF-like" evidence="10">
    <location>
        <begin position="365"/>
        <end position="417"/>
    </location>
</feature>
<evidence type="ECO:0000256" key="9">
    <source>
        <dbReference type="SAM" id="Coils"/>
    </source>
</evidence>
<evidence type="ECO:0000259" key="10">
    <source>
        <dbReference type="PROSITE" id="PS50027"/>
    </source>
</evidence>
<feature type="domain" description="Laminin EGF-like" evidence="10">
    <location>
        <begin position="750"/>
        <end position="804"/>
    </location>
</feature>
<evidence type="ECO:0000313" key="13">
    <source>
        <dbReference type="Proteomes" id="UP000887540"/>
    </source>
</evidence>
<feature type="disulfide bond" evidence="8">
    <location>
        <begin position="909"/>
        <end position="921"/>
    </location>
</feature>
<dbReference type="Gene3D" id="2.60.120.260">
    <property type="entry name" value="Galactose-binding domain-like"/>
    <property type="match status" value="1"/>
</dbReference>
<feature type="domain" description="Laminin EGF-like" evidence="10">
    <location>
        <begin position="203"/>
        <end position="261"/>
    </location>
</feature>
<keyword evidence="5 8" id="KW-1015">Disulfide bond</keyword>
<proteinExistence type="predicted"/>
<dbReference type="PROSITE" id="PS01248">
    <property type="entry name" value="EGF_LAM_1"/>
    <property type="match status" value="4"/>
</dbReference>
<feature type="domain" description="Laminin EGF-like" evidence="10">
    <location>
        <begin position="909"/>
        <end position="955"/>
    </location>
</feature>
<dbReference type="FunFam" id="2.10.25.10:FF:000166">
    <property type="entry name" value="laminin subunit gamma-1"/>
    <property type="match status" value="1"/>
</dbReference>
<feature type="disulfide bond" evidence="8">
    <location>
        <begin position="227"/>
        <end position="236"/>
    </location>
</feature>
<protein>
    <submittedName>
        <fullName evidence="14">Laminin subunit gamma-1</fullName>
    </submittedName>
</protein>
<feature type="disulfide bond" evidence="8">
    <location>
        <begin position="861"/>
        <end position="873"/>
    </location>
</feature>
<dbReference type="GO" id="GO:0009887">
    <property type="term" value="P:animal organ morphogenesis"/>
    <property type="evidence" value="ECO:0007669"/>
    <property type="project" value="TreeGrafter"/>
</dbReference>
<dbReference type="InterPro" id="IPR050440">
    <property type="entry name" value="Laminin/Netrin_ECM"/>
</dbReference>
<feature type="disulfide bond" evidence="8">
    <location>
        <begin position="388"/>
        <end position="397"/>
    </location>
</feature>
<keyword evidence="9" id="KW-0175">Coiled coil</keyword>
<feature type="disulfide bond" evidence="8">
    <location>
        <begin position="882"/>
        <end position="891"/>
    </location>
</feature>
<dbReference type="SUPFAM" id="SSF57196">
    <property type="entry name" value="EGF/Laminin"/>
    <property type="match status" value="10"/>
</dbReference>
<feature type="domain" description="Laminin IV type A" evidence="11">
    <location>
        <begin position="428"/>
        <end position="616"/>
    </location>
</feature>
<dbReference type="GO" id="GO:0040017">
    <property type="term" value="P:positive regulation of locomotion"/>
    <property type="evidence" value="ECO:0007669"/>
    <property type="project" value="UniProtKB-ARBA"/>
</dbReference>
<feature type="disulfide bond" evidence="8">
    <location>
        <begin position="833"/>
        <end position="842"/>
    </location>
</feature>
<feature type="disulfide bond" evidence="8">
    <location>
        <begin position="863"/>
        <end position="880"/>
    </location>
</feature>
<dbReference type="InterPro" id="IPR000742">
    <property type="entry name" value="EGF"/>
</dbReference>
<feature type="coiled-coil region" evidence="9">
    <location>
        <begin position="1355"/>
        <end position="1396"/>
    </location>
</feature>
<evidence type="ECO:0000259" key="12">
    <source>
        <dbReference type="PROSITE" id="PS51117"/>
    </source>
</evidence>
<evidence type="ECO:0000256" key="4">
    <source>
        <dbReference type="ARBA" id="ARBA00022737"/>
    </source>
</evidence>
<sequence length="1546" mass="171416">MGMKKVCDICDSRVPQYAHPASYLTDFNNPNNETWWQSETMNEGIQYPHSVNLTLRLGKSFDITYVRLKFISPRPESFAIYKRTKEGEDWTPWIYYSASCRSTYKLTEKAPILPGNEDVAQCTREFSDISPLTGGNIAFSTLEGRPSAENFEESEVLQKWVTTTEIMIVLNRMNTFGDEVFRDKRVLSSYYYAISDFAVGGRCKCNGHASQCVKSTGEGGDRLVCDCKHFTTGTDCDRCEPFYVDRPWRAATSGEANECLPCQCNHLSRRCYFDEKLYNETGHGGHCIDCAGNTQGPHCEECVPNHWRRPGEHYCTACNCDDTGSLHGQCDDQGQCPCKAGIGGQRCDQCLAGFYEFTANGCKDCQCAEAGSFNNTPECSPSTGDCTCKANVEGQKCASCKPGHFNLSPKNQFGCTPCFCFGHSSVCNTSEGYYATNLTSDFLEGTEQWTAGSDVRLEDVTWVQLDKSLAVSQIDDNPVYFHAPSKFLGDLRLSYNQDLVFTLHVQLNNPYMSKKDVVIVGANGQELILPIFAQGNPLPATHEQTFRYRIHANHQLQWNPSLREIDFIGILSNVTALKIRGTYSRGDVGYLSEIHLGSASLAPSNENPQAADWVESCKCTEGFVGQFCESCAPGYKRAYKFGGPLTKCIKCECHGHSDSCDAESGACICQHNTAGDTCERCARGYYGDALIGTEGDCKKCDCPEDGPCILLNDGDTFCTECPEGYTGKKCDTCADEYFGKPLEGKPCKKCDCSGNTDPNSIGNCDSLTGECKKCIYHTTGFNCEKCEPGYWGDALLEPKGDCKACNCYAPATKRPSIDYEVLECRQDDGQCDCQPNVIGLHCDQCKPGFFNLTSGSGCQDCNCDPLGSINGTCDLISGQCQCKQGVTGLRCDQCAPRHFGFSSEGCKPCECDYIGSESDECDVESGQCLCKDSVEGRRCDQCMENRYNMRAGCLPCDDCYTLIQTRKNSINATMSALRENLDEIQNNPVSVNDTAFDGKVADVQEQVNKLHEKAGEKLVGDNSDMITQVNNLKEQLDNSLKSVKSADERLKQIDSKSSTIEYELKRFNADKGDIQNELGNAIDYVNNEGQTQLQNAKKAAERYGDKSQQLSDMAAEAKSLADKQEDRKKEIKELADKSANISRQAKAEADDAIYGASKTSQQIADLQALLKETMDLLNQTKQLSEEQTTASDKAYDEAAHALNNVEGLKLPNTLPDELKNQSNKIEEESKTALQNSQEEVAKNKELLEEAQRVLDEAKKELQNAKAQQVEADRLLNIVKGAQSRAQDAFDLATNTWNDASESLSILSDFKNKVDESKEQALKELEQLPQIEKDLQIAEDTTKKTEDAIGDVKNNADSALNIAKNVQEEAELAKKKAEQLIEDLANTKKRYDENQGTVDKITNSINTISNKTKNFENQAISDSDKIQELLRNATVAETNANGLQEKLTESEKLLNAAWDQLNSLHDVNDDQLEELNKLLEETEKHYETAALKRQIEADKDRRAEQEKSSLKKEIDVLKRELQNLQSIYAALPTKCYNKVGLEQEGEK</sequence>
<dbReference type="Pfam" id="PF00052">
    <property type="entry name" value="Laminin_B"/>
    <property type="match status" value="1"/>
</dbReference>
<dbReference type="PRINTS" id="PR00011">
    <property type="entry name" value="EGFLAMININ"/>
</dbReference>
<dbReference type="Pfam" id="PF00055">
    <property type="entry name" value="Laminin_N"/>
    <property type="match status" value="1"/>
</dbReference>
<dbReference type="FunFam" id="2.10.25.10:FF:000105">
    <property type="entry name" value="laminin subunit gamma-1"/>
    <property type="match status" value="1"/>
</dbReference>
<dbReference type="Proteomes" id="UP000887540">
    <property type="component" value="Unplaced"/>
</dbReference>
<feature type="disulfide bond" evidence="8">
    <location>
        <begin position="774"/>
        <end position="783"/>
    </location>
</feature>
<evidence type="ECO:0000256" key="5">
    <source>
        <dbReference type="ARBA" id="ARBA00023157"/>
    </source>
</evidence>
<dbReference type="PROSITE" id="PS50027">
    <property type="entry name" value="EGF_LAM_2"/>
    <property type="match status" value="8"/>
</dbReference>
<evidence type="ECO:0000256" key="8">
    <source>
        <dbReference type="PROSITE-ProRule" id="PRU00460"/>
    </source>
</evidence>
<name>A0A914BYW3_9BILA</name>
<feature type="disulfide bond" evidence="8">
    <location>
        <begin position="669"/>
        <end position="678"/>
    </location>
</feature>
<dbReference type="FunFam" id="2.10.25.10:FF:000051">
    <property type="entry name" value="Laminin subunit alpha 4"/>
    <property type="match status" value="1"/>
</dbReference>
<evidence type="ECO:0000313" key="14">
    <source>
        <dbReference type="WBParaSite" id="ACRNAN_Path_1321.g5193.t1"/>
    </source>
</evidence>
<dbReference type="InterPro" id="IPR056863">
    <property type="entry name" value="LMN_ATRN_NET-like_EGF"/>
</dbReference>
<keyword evidence="6" id="KW-0325">Glycoprotein</keyword>
<feature type="disulfide bond" evidence="8">
    <location>
        <begin position="911"/>
        <end position="928"/>
    </location>
</feature>
<accession>A0A914BYW3</accession>
<evidence type="ECO:0000259" key="11">
    <source>
        <dbReference type="PROSITE" id="PS51115"/>
    </source>
</evidence>